<evidence type="ECO:0000313" key="1">
    <source>
        <dbReference type="EMBL" id="AEI39517.1"/>
    </source>
</evidence>
<dbReference type="PROSITE" id="PS51257">
    <property type="entry name" value="PROKAR_LIPOPROTEIN"/>
    <property type="match status" value="1"/>
</dbReference>
<dbReference type="PRINTS" id="PR00419">
    <property type="entry name" value="ADXRDTASE"/>
</dbReference>
<evidence type="ECO:0000313" key="2">
    <source>
        <dbReference type="Proteomes" id="UP000006620"/>
    </source>
</evidence>
<dbReference type="Pfam" id="PF13450">
    <property type="entry name" value="NAD_binding_8"/>
    <property type="match status" value="1"/>
</dbReference>
<proteinExistence type="predicted"/>
<dbReference type="KEGG" id="pms:KNP414_00927"/>
<dbReference type="SUPFAM" id="SSF51905">
    <property type="entry name" value="FAD/NAD(P)-binding domain"/>
    <property type="match status" value="1"/>
</dbReference>
<dbReference type="RefSeq" id="WP_013914681.1">
    <property type="nucleotide sequence ID" value="NC_015690.1"/>
</dbReference>
<dbReference type="InterPro" id="IPR036188">
    <property type="entry name" value="FAD/NAD-bd_sf"/>
</dbReference>
<dbReference type="HOGENOM" id="CLU_066400_0_0_9"/>
<accession>F8F7N2</accession>
<protein>
    <submittedName>
        <fullName evidence="1">FAD dependent dehydrogenase</fullName>
    </submittedName>
</protein>
<reference evidence="2" key="1">
    <citation type="submission" date="2011-06" db="EMBL/GenBank/DDBJ databases">
        <title>Complete genome sequence of Paenibacillus mucilaginosus KNP414.</title>
        <authorList>
            <person name="Wang J."/>
            <person name="Hu S."/>
            <person name="Hu X."/>
            <person name="Zhang B."/>
            <person name="Dong D."/>
            <person name="Zhang S."/>
            <person name="Zhao K."/>
            <person name="Wu D."/>
        </authorList>
    </citation>
    <scope>NUCLEOTIDE SEQUENCE [LARGE SCALE GENOMIC DNA]</scope>
    <source>
        <strain evidence="2">KNP414</strain>
    </source>
</reference>
<dbReference type="EMBL" id="CP002869">
    <property type="protein sequence ID" value="AEI39517.1"/>
    <property type="molecule type" value="Genomic_DNA"/>
</dbReference>
<sequence length="367" mass="41332">MKVAIMGAGLSGLACAITLEKFGIEPAIFEKRSRVGDRFVNGEILFSLLTRPVRDCIAYLSEKHGIYLHPTANLQKMTLYSPQEKAVFEGHLGFTNVRGREHDAFEAQLSRQVKSPIRFHSEETYEGLLSHYTHVVIAAGDGEYAKQTRNFREDLTVSLRGATVEGTFDRYAVSAWLDNDMAPSGYSFCIPLSDTEATIVIAYPDDPHKEPPDPELLWDRFYERACRDLNQPLRITDQFQITGYPVGICRSARIGNTFYVGNCFGSLMPYLGFGQFSALLTGVYAAFDLAGQGHYEELTAPLRQSYEDSLVLRRAMERLCDSDYDRIVRMLGGRLGGRLIENEHLNPLKTISFLLLPYIKWKQGVTS</sequence>
<dbReference type="PATRIC" id="fig|1036673.3.peg.829"/>
<dbReference type="AlphaFoldDB" id="F8F7N2"/>
<name>F8F7N2_PAEMK</name>
<organism evidence="1 2">
    <name type="scientific">Paenibacillus mucilaginosus (strain KNP414)</name>
    <dbReference type="NCBI Taxonomy" id="1036673"/>
    <lineage>
        <taxon>Bacteria</taxon>
        <taxon>Bacillati</taxon>
        <taxon>Bacillota</taxon>
        <taxon>Bacilli</taxon>
        <taxon>Bacillales</taxon>
        <taxon>Paenibacillaceae</taxon>
        <taxon>Paenibacillus</taxon>
    </lineage>
</organism>
<dbReference type="Proteomes" id="UP000006620">
    <property type="component" value="Chromosome"/>
</dbReference>
<gene>
    <name evidence="1" type="ordered locus">KNP414_00927</name>
</gene>
<reference evidence="1 2" key="2">
    <citation type="journal article" date="2013" name="Genome Announc.">
        <title>Genome Sequence of Growth-Improving Paenibacillus mucilaginosus Strain KNP414.</title>
        <authorList>
            <person name="Lu J.J."/>
            <person name="Wang J.F."/>
            <person name="Hu X.F."/>
        </authorList>
    </citation>
    <scope>NUCLEOTIDE SEQUENCE [LARGE SCALE GENOMIC DNA]</scope>
    <source>
        <strain evidence="1 2">KNP414</strain>
    </source>
</reference>
<dbReference type="Gene3D" id="3.50.50.60">
    <property type="entry name" value="FAD/NAD(P)-binding domain"/>
    <property type="match status" value="1"/>
</dbReference>